<dbReference type="PANTHER" id="PTHR43228:SF1">
    <property type="entry name" value="TWO-COMPONENT RESPONSE REGULATOR ARR22"/>
    <property type="match status" value="1"/>
</dbReference>
<dbReference type="PROSITE" id="PS50110">
    <property type="entry name" value="RESPONSE_REGULATORY"/>
    <property type="match status" value="1"/>
</dbReference>
<evidence type="ECO:0000259" key="2">
    <source>
        <dbReference type="PROSITE" id="PS50110"/>
    </source>
</evidence>
<evidence type="ECO:0000313" key="4">
    <source>
        <dbReference type="Proteomes" id="UP000321400"/>
    </source>
</evidence>
<dbReference type="InterPro" id="IPR011006">
    <property type="entry name" value="CheY-like_superfamily"/>
</dbReference>
<dbReference type="AlphaFoldDB" id="A0A511X1B4"/>
<organism evidence="3 4">
    <name type="scientific">Halolactibacillus alkaliphilus</name>
    <dbReference type="NCBI Taxonomy" id="442899"/>
    <lineage>
        <taxon>Bacteria</taxon>
        <taxon>Bacillati</taxon>
        <taxon>Bacillota</taxon>
        <taxon>Bacilli</taxon>
        <taxon>Bacillales</taxon>
        <taxon>Bacillaceae</taxon>
        <taxon>Halolactibacillus</taxon>
    </lineage>
</organism>
<dbReference type="InterPro" id="IPR052048">
    <property type="entry name" value="ST_Response_Regulator"/>
</dbReference>
<accession>A0A511X1B4</accession>
<dbReference type="Pfam" id="PF00072">
    <property type="entry name" value="Response_reg"/>
    <property type="match status" value="1"/>
</dbReference>
<evidence type="ECO:0000313" key="3">
    <source>
        <dbReference type="EMBL" id="GEN56738.1"/>
    </source>
</evidence>
<dbReference type="SUPFAM" id="SSF52172">
    <property type="entry name" value="CheY-like"/>
    <property type="match status" value="1"/>
</dbReference>
<dbReference type="PANTHER" id="PTHR43228">
    <property type="entry name" value="TWO-COMPONENT RESPONSE REGULATOR"/>
    <property type="match status" value="1"/>
</dbReference>
<reference evidence="3 4" key="1">
    <citation type="submission" date="2019-07" db="EMBL/GenBank/DDBJ databases">
        <title>Whole genome shotgun sequence of Halolactibacillus alkaliphilus NBRC 103919.</title>
        <authorList>
            <person name="Hosoyama A."/>
            <person name="Uohara A."/>
            <person name="Ohji S."/>
            <person name="Ichikawa N."/>
        </authorList>
    </citation>
    <scope>NUCLEOTIDE SEQUENCE [LARGE SCALE GENOMIC DNA]</scope>
    <source>
        <strain evidence="3 4">NBRC 103919</strain>
    </source>
</reference>
<gene>
    <name evidence="3" type="primary">cheB_2</name>
    <name evidence="3" type="ORF">HAL01_12020</name>
</gene>
<dbReference type="OrthoDB" id="9790669at2"/>
<dbReference type="EMBL" id="BJYE01000012">
    <property type="protein sequence ID" value="GEN56738.1"/>
    <property type="molecule type" value="Genomic_DNA"/>
</dbReference>
<keyword evidence="1" id="KW-0597">Phosphoprotein</keyword>
<keyword evidence="4" id="KW-1185">Reference proteome</keyword>
<dbReference type="RefSeq" id="WP_089801486.1">
    <property type="nucleotide sequence ID" value="NZ_BJYE01000012.1"/>
</dbReference>
<feature type="domain" description="Response regulatory" evidence="2">
    <location>
        <begin position="3"/>
        <end position="118"/>
    </location>
</feature>
<name>A0A511X1B4_9BACI</name>
<dbReference type="Proteomes" id="UP000321400">
    <property type="component" value="Unassembled WGS sequence"/>
</dbReference>
<sequence length="123" mass="13849">MPTILLVDDSRFMRQWIKKILQQNSTYHMIEAKNGRQAVDIYKVKQPDLVIMDIVMHNGSGLDALKEIITFDASAKVIMCSSMGTKQHVLEALDIGAKDFVVKPFFDGLHERVEKQLGTSTLG</sequence>
<dbReference type="Gene3D" id="3.40.50.2300">
    <property type="match status" value="1"/>
</dbReference>
<evidence type="ECO:0000256" key="1">
    <source>
        <dbReference type="PROSITE-ProRule" id="PRU00169"/>
    </source>
</evidence>
<protein>
    <submittedName>
        <fullName evidence="3">Response regulator</fullName>
    </submittedName>
</protein>
<proteinExistence type="predicted"/>
<dbReference type="GO" id="GO:0000160">
    <property type="term" value="P:phosphorelay signal transduction system"/>
    <property type="evidence" value="ECO:0007669"/>
    <property type="project" value="InterPro"/>
</dbReference>
<dbReference type="STRING" id="442899.SAMN05720591_11239"/>
<dbReference type="SMART" id="SM00448">
    <property type="entry name" value="REC"/>
    <property type="match status" value="1"/>
</dbReference>
<dbReference type="InterPro" id="IPR001789">
    <property type="entry name" value="Sig_transdc_resp-reg_receiver"/>
</dbReference>
<feature type="modified residue" description="4-aspartylphosphate" evidence="1">
    <location>
        <position position="53"/>
    </location>
</feature>
<comment type="caution">
    <text evidence="3">The sequence shown here is derived from an EMBL/GenBank/DDBJ whole genome shotgun (WGS) entry which is preliminary data.</text>
</comment>